<dbReference type="Pfam" id="PF11951">
    <property type="entry name" value="Fungal_trans_2"/>
    <property type="match status" value="1"/>
</dbReference>
<evidence type="ECO:0000256" key="1">
    <source>
        <dbReference type="ARBA" id="ARBA00004123"/>
    </source>
</evidence>
<dbReference type="GO" id="GO:0000981">
    <property type="term" value="F:DNA-binding transcription factor activity, RNA polymerase II-specific"/>
    <property type="evidence" value="ECO:0007669"/>
    <property type="project" value="InterPro"/>
</dbReference>
<feature type="domain" description="Zn(2)-C6 fungal-type" evidence="4">
    <location>
        <begin position="84"/>
        <end position="114"/>
    </location>
</feature>
<dbReference type="Pfam" id="PF00172">
    <property type="entry name" value="Zn_clus"/>
    <property type="match status" value="1"/>
</dbReference>
<keyword evidence="2" id="KW-0539">Nucleus</keyword>
<feature type="region of interest" description="Disordered" evidence="3">
    <location>
        <begin position="30"/>
        <end position="81"/>
    </location>
</feature>
<dbReference type="CDD" id="cd00067">
    <property type="entry name" value="GAL4"/>
    <property type="match status" value="1"/>
</dbReference>
<evidence type="ECO:0000256" key="3">
    <source>
        <dbReference type="SAM" id="MobiDB-lite"/>
    </source>
</evidence>
<comment type="caution">
    <text evidence="5">The sequence shown here is derived from an EMBL/GenBank/DDBJ whole genome shotgun (WGS) entry which is preliminary data.</text>
</comment>
<comment type="subcellular location">
    <subcellularLocation>
        <location evidence="1">Nucleus</location>
    </subcellularLocation>
</comment>
<protein>
    <submittedName>
        <fullName evidence="5">Fungal-specific transcription factor domain-containing protein</fullName>
    </submittedName>
</protein>
<dbReference type="Gene3D" id="4.10.240.10">
    <property type="entry name" value="Zn(2)-C6 fungal-type DNA-binding domain"/>
    <property type="match status" value="1"/>
</dbReference>
<proteinExistence type="predicted"/>
<evidence type="ECO:0000256" key="2">
    <source>
        <dbReference type="ARBA" id="ARBA00023242"/>
    </source>
</evidence>
<dbReference type="InterPro" id="IPR001138">
    <property type="entry name" value="Zn2Cys6_DnaBD"/>
</dbReference>
<dbReference type="AlphaFoldDB" id="A0AAD9L7X0"/>
<evidence type="ECO:0000313" key="5">
    <source>
        <dbReference type="EMBL" id="KAK1926540.1"/>
    </source>
</evidence>
<dbReference type="PANTHER" id="PTHR37534:SF20">
    <property type="entry name" value="PRO1A C6 ZINK-FINGER PROTEIN"/>
    <property type="match status" value="1"/>
</dbReference>
<evidence type="ECO:0000313" key="6">
    <source>
        <dbReference type="Proteomes" id="UP001182556"/>
    </source>
</evidence>
<evidence type="ECO:0000259" key="4">
    <source>
        <dbReference type="PROSITE" id="PS50048"/>
    </source>
</evidence>
<dbReference type="InterPro" id="IPR021858">
    <property type="entry name" value="Fun_TF"/>
</dbReference>
<dbReference type="PROSITE" id="PS50048">
    <property type="entry name" value="ZN2_CY6_FUNGAL_2"/>
    <property type="match status" value="1"/>
</dbReference>
<dbReference type="GO" id="GO:0005634">
    <property type="term" value="C:nucleus"/>
    <property type="evidence" value="ECO:0007669"/>
    <property type="project" value="UniProtKB-SubCell"/>
</dbReference>
<keyword evidence="6" id="KW-1185">Reference proteome</keyword>
<feature type="compositionally biased region" description="Low complexity" evidence="3">
    <location>
        <begin position="52"/>
        <end position="67"/>
    </location>
</feature>
<accession>A0AAD9L7X0</accession>
<feature type="compositionally biased region" description="Polar residues" evidence="3">
    <location>
        <begin position="30"/>
        <end position="40"/>
    </location>
</feature>
<dbReference type="SUPFAM" id="SSF57701">
    <property type="entry name" value="Zn2/Cys6 DNA-binding domain"/>
    <property type="match status" value="1"/>
</dbReference>
<name>A0AAD9L7X0_PAPLA</name>
<dbReference type="SMART" id="SM00066">
    <property type="entry name" value="GAL4"/>
    <property type="match status" value="1"/>
</dbReference>
<dbReference type="PROSITE" id="PS00463">
    <property type="entry name" value="ZN2_CY6_FUNGAL_1"/>
    <property type="match status" value="1"/>
</dbReference>
<dbReference type="Proteomes" id="UP001182556">
    <property type="component" value="Unassembled WGS sequence"/>
</dbReference>
<dbReference type="GO" id="GO:0008270">
    <property type="term" value="F:zinc ion binding"/>
    <property type="evidence" value="ECO:0007669"/>
    <property type="project" value="InterPro"/>
</dbReference>
<sequence>MHIGPVRKTISQRDDPSSVIAWLITMTTSESSPELVTPSSGMAAAQPEVVEPARSGSTSSSSENPPSATDANNNINRPARSTKGCLTCRARKVRCDERKPVCAKCSIKKRDCRWPDPDAPVSRRHLKKRAPSLTLESLFAAPPYKRPTLPATDAQSAAFVPQTVVVPTAVPSSISPETINFFSAANQETSPLPDLALWINPFETPPGTINPFDPQSTITTSTAVLPDQPFLHPLPSLEDIASWNFPPINQSPRIYVPPDFLPKSLTLPGKPKISLLPPKTKARMMADPSFMQPYFPSVDDRLIMRHYLLHTVHVIMAFECERQPWNPWVKIHAPLAFAHLPGVSPACDALRTAILCVGSVHLRHERYPNDQKAASKVVRASTAKVLELVRQVIDAQTPTNPLDNQNIEFIMAALLSCTIASSLAADGAWHELLGSVVDFIDRLGGAANLLQDSPRDKMSPLRFCCEQLAIRDVFGCFSTQASPRILDTAFKPWFFEAEAWSHNDDEWESVERMFGISRGMIDVMARACSLIHKVQSSGQTLPEDAASVRAWTSTSSEVSLRLPERAIARLSNAGPLEEALCTGKTSTTTTMTVTSIDKEGLLAETAALVAEMSVWDQASNFSPVHPRTQYANHAYRHAIRIRLLREVFGASRRDIRVQNSTKAIIELATEVVTKFGKVSWLTWPVVIAGFHLFPNDPMRKVVSTLLAEFRKFTCFDAGAALDLLKDFWREDALASSGTTGTIPTQAVARLMSKPFLD</sequence>
<gene>
    <name evidence="5" type="ORF">DB88DRAFT_171095</name>
</gene>
<dbReference type="EMBL" id="JAODAN010000002">
    <property type="protein sequence ID" value="KAK1926540.1"/>
    <property type="molecule type" value="Genomic_DNA"/>
</dbReference>
<dbReference type="InterPro" id="IPR036864">
    <property type="entry name" value="Zn2-C6_fun-type_DNA-bd_sf"/>
</dbReference>
<dbReference type="PANTHER" id="PTHR37534">
    <property type="entry name" value="TRANSCRIPTIONAL ACTIVATOR PROTEIN UGA3"/>
    <property type="match status" value="1"/>
</dbReference>
<organism evidence="5 6">
    <name type="scientific">Papiliotrema laurentii</name>
    <name type="common">Cryptococcus laurentii</name>
    <dbReference type="NCBI Taxonomy" id="5418"/>
    <lineage>
        <taxon>Eukaryota</taxon>
        <taxon>Fungi</taxon>
        <taxon>Dikarya</taxon>
        <taxon>Basidiomycota</taxon>
        <taxon>Agaricomycotina</taxon>
        <taxon>Tremellomycetes</taxon>
        <taxon>Tremellales</taxon>
        <taxon>Rhynchogastremaceae</taxon>
        <taxon>Papiliotrema</taxon>
    </lineage>
</organism>
<reference evidence="5" key="1">
    <citation type="submission" date="2023-02" db="EMBL/GenBank/DDBJ databases">
        <title>Identification and recombinant expression of a fungal hydrolase from Papiliotrema laurentii that hydrolyzes apple cutin and clears colloidal polyester polyurethane.</title>
        <authorList>
            <consortium name="DOE Joint Genome Institute"/>
            <person name="Roman V.A."/>
            <person name="Bojanowski C."/>
            <person name="Crable B.R."/>
            <person name="Wagner D.N."/>
            <person name="Hung C.S."/>
            <person name="Nadeau L.J."/>
            <person name="Schratz L."/>
            <person name="Haridas S."/>
            <person name="Pangilinan J."/>
            <person name="Lipzen A."/>
            <person name="Na H."/>
            <person name="Yan M."/>
            <person name="Ng V."/>
            <person name="Grigoriev I.V."/>
            <person name="Spatafora J.W."/>
            <person name="Barlow D."/>
            <person name="Biffinger J."/>
            <person name="Kelley-Loughnane N."/>
            <person name="Varaljay V.A."/>
            <person name="Crookes-Goodson W.J."/>
        </authorList>
    </citation>
    <scope>NUCLEOTIDE SEQUENCE</scope>
    <source>
        <strain evidence="5">5307AH</strain>
    </source>
</reference>